<keyword evidence="1" id="KW-0813">Transport</keyword>
<reference evidence="7 8" key="1">
    <citation type="submission" date="2020-04" db="EMBL/GenBank/DDBJ databases">
        <authorList>
            <person name="De Canck E."/>
        </authorList>
    </citation>
    <scope>NUCLEOTIDE SEQUENCE [LARGE SCALE GENOMIC DNA]</scope>
    <source>
        <strain evidence="7 8">LMG 28138</strain>
    </source>
</reference>
<evidence type="ECO:0000256" key="3">
    <source>
        <dbReference type="ARBA" id="ARBA00022519"/>
    </source>
</evidence>
<dbReference type="EC" id="3.6.3.-" evidence="7"/>
<gene>
    <name evidence="7" type="primary">lptB_3</name>
    <name evidence="7" type="ORF">LMG28138_01476</name>
</gene>
<proteinExistence type="predicted"/>
<keyword evidence="4" id="KW-0547">Nucleotide-binding</keyword>
<keyword evidence="8" id="KW-1185">Reference proteome</keyword>
<name>A0A6S7AZ63_9BURK</name>
<dbReference type="EMBL" id="CADIKM010000004">
    <property type="protein sequence ID" value="CAB3782271.1"/>
    <property type="molecule type" value="Genomic_DNA"/>
</dbReference>
<dbReference type="PANTHER" id="PTHR45772">
    <property type="entry name" value="CONSERVED COMPONENT OF ABC TRANSPORTER FOR NATURAL AMINO ACIDS-RELATED"/>
    <property type="match status" value="1"/>
</dbReference>
<dbReference type="InterPro" id="IPR003593">
    <property type="entry name" value="AAA+_ATPase"/>
</dbReference>
<keyword evidence="7" id="KW-0378">Hydrolase</keyword>
<dbReference type="InterPro" id="IPR027417">
    <property type="entry name" value="P-loop_NTPase"/>
</dbReference>
<keyword evidence="2" id="KW-1003">Cell membrane</keyword>
<evidence type="ECO:0000256" key="5">
    <source>
        <dbReference type="ARBA" id="ARBA00022840"/>
    </source>
</evidence>
<dbReference type="Gene3D" id="3.40.50.300">
    <property type="entry name" value="P-loop containing nucleotide triphosphate hydrolases"/>
    <property type="match status" value="1"/>
</dbReference>
<protein>
    <submittedName>
        <fullName evidence="7">Lipopolysaccharide export system ATP-binding protein LptB</fullName>
        <ecNumber evidence="7">3.6.3.-</ecNumber>
    </submittedName>
</protein>
<accession>A0A6S7AZ63</accession>
<dbReference type="GO" id="GO:0005886">
    <property type="term" value="C:plasma membrane"/>
    <property type="evidence" value="ECO:0007669"/>
    <property type="project" value="TreeGrafter"/>
</dbReference>
<evidence type="ECO:0000256" key="1">
    <source>
        <dbReference type="ARBA" id="ARBA00022448"/>
    </source>
</evidence>
<keyword evidence="5 7" id="KW-0067">ATP-binding</keyword>
<evidence type="ECO:0000313" key="7">
    <source>
        <dbReference type="EMBL" id="CAB3782271.1"/>
    </source>
</evidence>
<keyword evidence="3" id="KW-0472">Membrane</keyword>
<dbReference type="InterPro" id="IPR003439">
    <property type="entry name" value="ABC_transporter-like_ATP-bd"/>
</dbReference>
<evidence type="ECO:0000256" key="4">
    <source>
        <dbReference type="ARBA" id="ARBA00022741"/>
    </source>
</evidence>
<feature type="domain" description="ABC transporter" evidence="6">
    <location>
        <begin position="16"/>
        <end position="247"/>
    </location>
</feature>
<dbReference type="GO" id="GO:0016887">
    <property type="term" value="F:ATP hydrolysis activity"/>
    <property type="evidence" value="ECO:0007669"/>
    <property type="project" value="InterPro"/>
</dbReference>
<sequence>MDEPIKGAPLKDAPLMKASQLRRTYGGIDAVAGVDLIIRPRELLCVIGPNGAGKSTLVALLSGAIAPSSGALYFAGEPMAGRPLHQFCRRGVARKFQGTNTFLTMSVRDNLIVAGLGVATHRSSPMPDPEAVLDEIGLREQANEVAARLPHGQRQWLEIGMAMMCQPALLLLDEPAAGLSASDARRLVRLIHRLREDCAVLAIEHDLGFVRALECETWVMHRGQIVKRGTYDDIARDEEIRRIYLGRGADHASH</sequence>
<evidence type="ECO:0000259" key="6">
    <source>
        <dbReference type="PROSITE" id="PS50893"/>
    </source>
</evidence>
<evidence type="ECO:0000313" key="8">
    <source>
        <dbReference type="Proteomes" id="UP000494115"/>
    </source>
</evidence>
<organism evidence="7 8">
    <name type="scientific">Pararobbsia alpina</name>
    <dbReference type="NCBI Taxonomy" id="621374"/>
    <lineage>
        <taxon>Bacteria</taxon>
        <taxon>Pseudomonadati</taxon>
        <taxon>Pseudomonadota</taxon>
        <taxon>Betaproteobacteria</taxon>
        <taxon>Burkholderiales</taxon>
        <taxon>Burkholderiaceae</taxon>
        <taxon>Pararobbsia</taxon>
    </lineage>
</organism>
<dbReference type="PROSITE" id="PS50893">
    <property type="entry name" value="ABC_TRANSPORTER_2"/>
    <property type="match status" value="1"/>
</dbReference>
<dbReference type="Proteomes" id="UP000494115">
    <property type="component" value="Unassembled WGS sequence"/>
</dbReference>
<evidence type="ECO:0000256" key="2">
    <source>
        <dbReference type="ARBA" id="ARBA00022475"/>
    </source>
</evidence>
<dbReference type="PANTHER" id="PTHR45772:SF2">
    <property type="entry name" value="ABC TRANSPORTER ATP-BINDING PROTEIN"/>
    <property type="match status" value="1"/>
</dbReference>
<dbReference type="AlphaFoldDB" id="A0A6S7AZ63"/>
<keyword evidence="3" id="KW-0997">Cell inner membrane</keyword>
<dbReference type="SMART" id="SM00382">
    <property type="entry name" value="AAA"/>
    <property type="match status" value="1"/>
</dbReference>
<dbReference type="Pfam" id="PF00005">
    <property type="entry name" value="ABC_tran"/>
    <property type="match status" value="1"/>
</dbReference>
<dbReference type="GO" id="GO:0005524">
    <property type="term" value="F:ATP binding"/>
    <property type="evidence" value="ECO:0007669"/>
    <property type="project" value="UniProtKB-KW"/>
</dbReference>
<dbReference type="SUPFAM" id="SSF52540">
    <property type="entry name" value="P-loop containing nucleoside triphosphate hydrolases"/>
    <property type="match status" value="1"/>
</dbReference>
<dbReference type="InterPro" id="IPR051120">
    <property type="entry name" value="ABC_AA/LPS_Transport"/>
</dbReference>